<proteinExistence type="predicted"/>
<evidence type="ECO:0000313" key="2">
    <source>
        <dbReference type="Proteomes" id="UP001497493"/>
    </source>
</evidence>
<dbReference type="RefSeq" id="WP_348760006.1">
    <property type="nucleotide sequence ID" value="NZ_OZ026885.1"/>
</dbReference>
<accession>A0ABM9NN94</accession>
<evidence type="ECO:0000313" key="1">
    <source>
        <dbReference type="EMBL" id="CAL1242121.1"/>
    </source>
</evidence>
<gene>
    <name evidence="1" type="ORF">MECH1_V1_P0189</name>
</gene>
<protein>
    <submittedName>
        <fullName evidence="1">Uncharacterized protein</fullName>
    </submittedName>
</protein>
<dbReference type="Proteomes" id="UP001497493">
    <property type="component" value="Plasmid 2"/>
</dbReference>
<reference evidence="1 2" key="1">
    <citation type="submission" date="2024-04" db="EMBL/GenBank/DDBJ databases">
        <authorList>
            <person name="Cremers G."/>
        </authorList>
    </citation>
    <scope>NUCLEOTIDE SEQUENCE [LARGE SCALE GENOMIC DNA]</scope>
    <source>
        <strain evidence="1">MeCH1-AG</strain>
        <plasmid evidence="1 2">2</plasmid>
    </source>
</reference>
<keyword evidence="2" id="KW-1185">Reference proteome</keyword>
<dbReference type="EMBL" id="OZ026885">
    <property type="protein sequence ID" value="CAL1242121.1"/>
    <property type="molecule type" value="Genomic_DNA"/>
</dbReference>
<name>A0ABM9NN94_9GAMM</name>
<organism evidence="1 2">
    <name type="scientific">Candidatus Methylocalor cossyra</name>
    <dbReference type="NCBI Taxonomy" id="3108543"/>
    <lineage>
        <taxon>Bacteria</taxon>
        <taxon>Pseudomonadati</taxon>
        <taxon>Pseudomonadota</taxon>
        <taxon>Gammaproteobacteria</taxon>
        <taxon>Methylococcales</taxon>
        <taxon>Methylococcaceae</taxon>
        <taxon>Candidatus Methylocalor</taxon>
    </lineage>
</organism>
<geneLocation type="plasmid" evidence="1 2">
    <name>2</name>
</geneLocation>
<keyword evidence="1" id="KW-0614">Plasmid</keyword>
<sequence>MLEYAAAHKIVQGLGAHLEDLDHVVPVPGESARLLPVSEPTQYLFDKEQTDGNDTAWNNKTVTEIGETTLDRVHQAIILFAAGRSEALKRFLVEDRTGRDQRFWRLAQVLSALYPAPCSEKRPADGVLARKKGLG</sequence>